<dbReference type="AlphaFoldDB" id="A0A2G3A3Y4"/>
<accession>A0A2G3A3Y4</accession>
<dbReference type="Gramene" id="PHT88900">
    <property type="protein sequence ID" value="PHT88900"/>
    <property type="gene ID" value="T459_11006"/>
</dbReference>
<dbReference type="PANTHER" id="PTHR31680">
    <property type="entry name" value="LONGIFOLIA PROTEIN"/>
    <property type="match status" value="1"/>
</dbReference>
<reference evidence="2 3" key="2">
    <citation type="journal article" date="2017" name="Genome Biol.">
        <title>New reference genome sequences of hot pepper reveal the massive evolution of plant disease-resistance genes by retroduplication.</title>
        <authorList>
            <person name="Kim S."/>
            <person name="Park J."/>
            <person name="Yeom S.I."/>
            <person name="Kim Y.M."/>
            <person name="Seo E."/>
            <person name="Kim K.T."/>
            <person name="Kim M.S."/>
            <person name="Lee J.M."/>
            <person name="Cheong K."/>
            <person name="Shin H.S."/>
            <person name="Kim S.B."/>
            <person name="Han K."/>
            <person name="Lee J."/>
            <person name="Park M."/>
            <person name="Lee H.A."/>
            <person name="Lee H.Y."/>
            <person name="Lee Y."/>
            <person name="Oh S."/>
            <person name="Lee J.H."/>
            <person name="Choi E."/>
            <person name="Choi E."/>
            <person name="Lee S.E."/>
            <person name="Jeon J."/>
            <person name="Kim H."/>
            <person name="Choi G."/>
            <person name="Song H."/>
            <person name="Lee J."/>
            <person name="Lee S.C."/>
            <person name="Kwon J.K."/>
            <person name="Lee H.Y."/>
            <person name="Koo N."/>
            <person name="Hong Y."/>
            <person name="Kim R.W."/>
            <person name="Kang W.H."/>
            <person name="Huh J.H."/>
            <person name="Kang B.C."/>
            <person name="Yang T.J."/>
            <person name="Lee Y.H."/>
            <person name="Bennetzen J.L."/>
            <person name="Choi D."/>
        </authorList>
    </citation>
    <scope>NUCLEOTIDE SEQUENCE [LARGE SCALE GENOMIC DNA]</scope>
    <source>
        <strain evidence="3">cv. CM334</strain>
    </source>
</reference>
<dbReference type="GO" id="GO:0051513">
    <property type="term" value="P:regulation of monopolar cell growth"/>
    <property type="evidence" value="ECO:0007669"/>
    <property type="project" value="InterPro"/>
</dbReference>
<proteinExistence type="predicted"/>
<feature type="compositionally biased region" description="Polar residues" evidence="1">
    <location>
        <begin position="97"/>
        <end position="131"/>
    </location>
</feature>
<dbReference type="PANTHER" id="PTHR31680:SF4">
    <property type="entry name" value="LONGIFOLIA PROTEIN"/>
    <property type="match status" value="1"/>
</dbReference>
<dbReference type="EMBL" id="AYRZ02000003">
    <property type="protein sequence ID" value="PHT88900.1"/>
    <property type="molecule type" value="Genomic_DNA"/>
</dbReference>
<gene>
    <name evidence="2" type="ORF">T459_11006</name>
</gene>
<dbReference type="STRING" id="4072.A0A2G3A3Y4"/>
<feature type="region of interest" description="Disordered" evidence="1">
    <location>
        <begin position="1"/>
        <end position="24"/>
    </location>
</feature>
<keyword evidence="3" id="KW-1185">Reference proteome</keyword>
<feature type="compositionally biased region" description="Polar residues" evidence="1">
    <location>
        <begin position="80"/>
        <end position="90"/>
    </location>
</feature>
<feature type="compositionally biased region" description="Basic residues" evidence="1">
    <location>
        <begin position="150"/>
        <end position="160"/>
    </location>
</feature>
<dbReference type="InterPro" id="IPR033334">
    <property type="entry name" value="LNG1/2"/>
</dbReference>
<name>A0A2G3A3Y4_CAPAN</name>
<reference evidence="2 3" key="1">
    <citation type="journal article" date="2014" name="Nat. Genet.">
        <title>Genome sequence of the hot pepper provides insights into the evolution of pungency in Capsicum species.</title>
        <authorList>
            <person name="Kim S."/>
            <person name="Park M."/>
            <person name="Yeom S.I."/>
            <person name="Kim Y.M."/>
            <person name="Lee J.M."/>
            <person name="Lee H.A."/>
            <person name="Seo E."/>
            <person name="Choi J."/>
            <person name="Cheong K."/>
            <person name="Kim K.T."/>
            <person name="Jung K."/>
            <person name="Lee G.W."/>
            <person name="Oh S.K."/>
            <person name="Bae C."/>
            <person name="Kim S.B."/>
            <person name="Lee H.Y."/>
            <person name="Kim S.Y."/>
            <person name="Kim M.S."/>
            <person name="Kang B.C."/>
            <person name="Jo Y.D."/>
            <person name="Yang H.B."/>
            <person name="Jeong H.J."/>
            <person name="Kang W.H."/>
            <person name="Kwon J.K."/>
            <person name="Shin C."/>
            <person name="Lim J.Y."/>
            <person name="Park J.H."/>
            <person name="Huh J.H."/>
            <person name="Kim J.S."/>
            <person name="Kim B.D."/>
            <person name="Cohen O."/>
            <person name="Paran I."/>
            <person name="Suh M.C."/>
            <person name="Lee S.B."/>
            <person name="Kim Y.K."/>
            <person name="Shin Y."/>
            <person name="Noh S.J."/>
            <person name="Park J."/>
            <person name="Seo Y.S."/>
            <person name="Kwon S.Y."/>
            <person name="Kim H.A."/>
            <person name="Park J.M."/>
            <person name="Kim H.J."/>
            <person name="Choi S.B."/>
            <person name="Bosland P.W."/>
            <person name="Reeves G."/>
            <person name="Jo S.H."/>
            <person name="Lee B.W."/>
            <person name="Cho H.T."/>
            <person name="Choi H.S."/>
            <person name="Lee M.S."/>
            <person name="Yu Y."/>
            <person name="Do Choi Y."/>
            <person name="Park B.S."/>
            <person name="van Deynze A."/>
            <person name="Ashrafi H."/>
            <person name="Hill T."/>
            <person name="Kim W.T."/>
            <person name="Pai H.S."/>
            <person name="Ahn H.K."/>
            <person name="Yeam I."/>
            <person name="Giovannoni J.J."/>
            <person name="Rose J.K."/>
            <person name="Sorensen I."/>
            <person name="Lee S.J."/>
            <person name="Kim R.W."/>
            <person name="Choi I.Y."/>
            <person name="Choi B.S."/>
            <person name="Lim J.S."/>
            <person name="Lee Y.H."/>
            <person name="Choi D."/>
        </authorList>
    </citation>
    <scope>NUCLEOTIDE SEQUENCE [LARGE SCALE GENOMIC DNA]</scope>
    <source>
        <strain evidence="3">cv. CM334</strain>
    </source>
</reference>
<comment type="caution">
    <text evidence="2">The sequence shown here is derived from an EMBL/GenBank/DDBJ whole genome shotgun (WGS) entry which is preliminary data.</text>
</comment>
<evidence type="ECO:0000256" key="1">
    <source>
        <dbReference type="SAM" id="MobiDB-lite"/>
    </source>
</evidence>
<organism evidence="2 3">
    <name type="scientific">Capsicum annuum</name>
    <name type="common">Capsicum pepper</name>
    <dbReference type="NCBI Taxonomy" id="4072"/>
    <lineage>
        <taxon>Eukaryota</taxon>
        <taxon>Viridiplantae</taxon>
        <taxon>Streptophyta</taxon>
        <taxon>Embryophyta</taxon>
        <taxon>Tracheophyta</taxon>
        <taxon>Spermatophyta</taxon>
        <taxon>Magnoliopsida</taxon>
        <taxon>eudicotyledons</taxon>
        <taxon>Gunneridae</taxon>
        <taxon>Pentapetalae</taxon>
        <taxon>asterids</taxon>
        <taxon>lamiids</taxon>
        <taxon>Solanales</taxon>
        <taxon>Solanaceae</taxon>
        <taxon>Solanoideae</taxon>
        <taxon>Capsiceae</taxon>
        <taxon>Capsicum</taxon>
    </lineage>
</organism>
<dbReference type="Proteomes" id="UP000222542">
    <property type="component" value="Unassembled WGS sequence"/>
</dbReference>
<protein>
    <submittedName>
        <fullName evidence="2">Uncharacterized protein</fullName>
    </submittedName>
</protein>
<evidence type="ECO:0000313" key="2">
    <source>
        <dbReference type="EMBL" id="PHT88900.1"/>
    </source>
</evidence>
<evidence type="ECO:0000313" key="3">
    <source>
        <dbReference type="Proteomes" id="UP000222542"/>
    </source>
</evidence>
<feature type="region of interest" description="Disordered" evidence="1">
    <location>
        <begin position="40"/>
        <end position="160"/>
    </location>
</feature>
<sequence length="160" mass="17687">MGQTDQVTAPTKRRLNSSKNFESPIVIMKPAKLVEKSYIPSSSMIPPDGLSTFPKLHGGDSVSKKGNATCRTAKEHHARTSYSNSPVNPNETRRSSKPSQISTRSQQLPNESTSGSITSSGAFSPRLQQNKLKLEKRSRSPTPPSDSNRSRRRSNKRHEK</sequence>